<gene>
    <name evidence="5" type="ORF">SAMN04487984_1197</name>
</gene>
<protein>
    <submittedName>
        <fullName evidence="5">Transcriptional regulator, GntR family</fullName>
    </submittedName>
</protein>
<sequence>MPKNKSYATIAYEYLKDQIDSNLLLSDTHLKEVEIADFLGMSRTPVRKAMLQLEREGYIQMEPYKGAVVAKSSLNSRAIVERLQFIELLVMNLLQQMENKAITLDKERLKHLEQDILHHLVNEDLKGYFNAEYAFFSHLASYYSNNYFRQVTLNTIRPLHEIYYNEITHNHMSFERELRDMRTIYPNLFEALMAHDFASARKQVRIWVNQLILYQINK</sequence>
<dbReference type="CDD" id="cd07377">
    <property type="entry name" value="WHTH_GntR"/>
    <property type="match status" value="1"/>
</dbReference>
<dbReference type="Pfam" id="PF00392">
    <property type="entry name" value="GntR"/>
    <property type="match status" value="1"/>
</dbReference>
<dbReference type="PANTHER" id="PTHR43537">
    <property type="entry name" value="TRANSCRIPTIONAL REGULATOR, GNTR FAMILY"/>
    <property type="match status" value="1"/>
</dbReference>
<dbReference type="AlphaFoldDB" id="A0A1W1Z8K2"/>
<dbReference type="GO" id="GO:0003677">
    <property type="term" value="F:DNA binding"/>
    <property type="evidence" value="ECO:0007669"/>
    <property type="project" value="UniProtKB-KW"/>
</dbReference>
<dbReference type="RefSeq" id="WP_084099316.1">
    <property type="nucleotide sequence ID" value="NZ_FWXK01000006.1"/>
</dbReference>
<keyword evidence="3" id="KW-0804">Transcription</keyword>
<keyword evidence="1" id="KW-0805">Transcription regulation</keyword>
<evidence type="ECO:0000259" key="4">
    <source>
        <dbReference type="PROSITE" id="PS50949"/>
    </source>
</evidence>
<dbReference type="PROSITE" id="PS50949">
    <property type="entry name" value="HTH_GNTR"/>
    <property type="match status" value="1"/>
</dbReference>
<dbReference type="Proteomes" id="UP000243884">
    <property type="component" value="Unassembled WGS sequence"/>
</dbReference>
<evidence type="ECO:0000313" key="5">
    <source>
        <dbReference type="EMBL" id="SMC44642.1"/>
    </source>
</evidence>
<dbReference type="STRING" id="371602.SAMN04487984_1197"/>
<evidence type="ECO:0000256" key="2">
    <source>
        <dbReference type="ARBA" id="ARBA00023125"/>
    </source>
</evidence>
<accession>A0A1W1Z8K2</accession>
<dbReference type="GO" id="GO:0003700">
    <property type="term" value="F:DNA-binding transcription factor activity"/>
    <property type="evidence" value="ECO:0007669"/>
    <property type="project" value="InterPro"/>
</dbReference>
<dbReference type="EMBL" id="FWXK01000006">
    <property type="protein sequence ID" value="SMC44642.1"/>
    <property type="molecule type" value="Genomic_DNA"/>
</dbReference>
<dbReference type="InterPro" id="IPR036388">
    <property type="entry name" value="WH-like_DNA-bd_sf"/>
</dbReference>
<evidence type="ECO:0000256" key="1">
    <source>
        <dbReference type="ARBA" id="ARBA00023015"/>
    </source>
</evidence>
<dbReference type="OrthoDB" id="368257at2"/>
<feature type="domain" description="HTH gntR-type" evidence="4">
    <location>
        <begin position="5"/>
        <end position="72"/>
    </location>
</feature>
<dbReference type="InterPro" id="IPR000524">
    <property type="entry name" value="Tscrpt_reg_HTH_GntR"/>
</dbReference>
<dbReference type="PANTHER" id="PTHR43537:SF45">
    <property type="entry name" value="GNTR FAMILY REGULATORY PROTEIN"/>
    <property type="match status" value="1"/>
</dbReference>
<proteinExistence type="predicted"/>
<organism evidence="5 6">
    <name type="scientific">Aerococcus suis</name>
    <dbReference type="NCBI Taxonomy" id="371602"/>
    <lineage>
        <taxon>Bacteria</taxon>
        <taxon>Bacillati</taxon>
        <taxon>Bacillota</taxon>
        <taxon>Bacilli</taxon>
        <taxon>Lactobacillales</taxon>
        <taxon>Aerococcaceae</taxon>
        <taxon>Aerococcus</taxon>
    </lineage>
</organism>
<dbReference type="SMART" id="SM00345">
    <property type="entry name" value="HTH_GNTR"/>
    <property type="match status" value="1"/>
</dbReference>
<dbReference type="SUPFAM" id="SSF46785">
    <property type="entry name" value="Winged helix' DNA-binding domain"/>
    <property type="match status" value="1"/>
</dbReference>
<name>A0A1W1Z8K2_9LACT</name>
<evidence type="ECO:0000256" key="3">
    <source>
        <dbReference type="ARBA" id="ARBA00023163"/>
    </source>
</evidence>
<dbReference type="InterPro" id="IPR036390">
    <property type="entry name" value="WH_DNA-bd_sf"/>
</dbReference>
<reference evidence="6" key="1">
    <citation type="submission" date="2017-04" db="EMBL/GenBank/DDBJ databases">
        <authorList>
            <person name="Varghese N."/>
            <person name="Submissions S."/>
        </authorList>
    </citation>
    <scope>NUCLEOTIDE SEQUENCE [LARGE SCALE GENOMIC DNA]</scope>
    <source>
        <strain evidence="6">DSM 21500</strain>
    </source>
</reference>
<keyword evidence="6" id="KW-1185">Reference proteome</keyword>
<evidence type="ECO:0000313" key="6">
    <source>
        <dbReference type="Proteomes" id="UP000243884"/>
    </source>
</evidence>
<keyword evidence="2" id="KW-0238">DNA-binding</keyword>
<dbReference type="Gene3D" id="1.10.10.10">
    <property type="entry name" value="Winged helix-like DNA-binding domain superfamily/Winged helix DNA-binding domain"/>
    <property type="match status" value="1"/>
</dbReference>